<dbReference type="InterPro" id="IPR040758">
    <property type="entry name" value="PrmC_N"/>
</dbReference>
<dbReference type="Pfam" id="PF17827">
    <property type="entry name" value="PrmC_N"/>
    <property type="match status" value="1"/>
</dbReference>
<gene>
    <name evidence="5" type="primary">prmC</name>
    <name evidence="8" type="ORF">SAMN05216363_5043</name>
</gene>
<dbReference type="PANTHER" id="PTHR18895">
    <property type="entry name" value="HEMK METHYLTRANSFERASE"/>
    <property type="match status" value="1"/>
</dbReference>
<dbReference type="GO" id="GO:0003676">
    <property type="term" value="F:nucleic acid binding"/>
    <property type="evidence" value="ECO:0007669"/>
    <property type="project" value="InterPro"/>
</dbReference>
<organism evidence="8 9">
    <name type="scientific">Pseudomonas sihuiensis</name>
    <dbReference type="NCBI Taxonomy" id="1274359"/>
    <lineage>
        <taxon>Bacteria</taxon>
        <taxon>Pseudomonadati</taxon>
        <taxon>Pseudomonadota</taxon>
        <taxon>Gammaproteobacteria</taxon>
        <taxon>Pseudomonadales</taxon>
        <taxon>Pseudomonadaceae</taxon>
        <taxon>Pseudomonas</taxon>
    </lineage>
</organism>
<evidence type="ECO:0000313" key="9">
    <source>
        <dbReference type="Proteomes" id="UP000198675"/>
    </source>
</evidence>
<dbReference type="Proteomes" id="UP000198675">
    <property type="component" value="Chromosome I"/>
</dbReference>
<dbReference type="EMBL" id="LT629797">
    <property type="protein sequence ID" value="SDV02695.1"/>
    <property type="molecule type" value="Genomic_DNA"/>
</dbReference>
<reference evidence="9" key="1">
    <citation type="submission" date="2016-10" db="EMBL/GenBank/DDBJ databases">
        <authorList>
            <person name="Varghese N."/>
            <person name="Submissions S."/>
        </authorList>
    </citation>
    <scope>NUCLEOTIDE SEQUENCE [LARGE SCALE GENOMIC DNA]</scope>
    <source>
        <strain evidence="9">KCTC 32246</strain>
    </source>
</reference>
<evidence type="ECO:0000313" key="8">
    <source>
        <dbReference type="EMBL" id="SDV02695.1"/>
    </source>
</evidence>
<evidence type="ECO:0000256" key="1">
    <source>
        <dbReference type="ARBA" id="ARBA00022603"/>
    </source>
</evidence>
<feature type="binding site" evidence="5">
    <location>
        <position position="205"/>
    </location>
    <ligand>
        <name>S-adenosyl-L-methionine</name>
        <dbReference type="ChEBI" id="CHEBI:59789"/>
    </ligand>
</feature>
<feature type="domain" description="Methyltransferase small" evidence="6">
    <location>
        <begin position="118"/>
        <end position="212"/>
    </location>
</feature>
<dbReference type="Pfam" id="PF05175">
    <property type="entry name" value="MTS"/>
    <property type="match status" value="1"/>
</dbReference>
<feature type="binding site" evidence="5">
    <location>
        <begin position="139"/>
        <end position="143"/>
    </location>
    <ligand>
        <name>S-adenosyl-L-methionine</name>
        <dbReference type="ChEBI" id="CHEBI:59789"/>
    </ligand>
</feature>
<dbReference type="InterPro" id="IPR050320">
    <property type="entry name" value="N5-glutamine_MTase"/>
</dbReference>
<evidence type="ECO:0000256" key="5">
    <source>
        <dbReference type="HAMAP-Rule" id="MF_02126"/>
    </source>
</evidence>
<dbReference type="EC" id="2.1.1.297" evidence="5"/>
<keyword evidence="3 5" id="KW-0949">S-adenosyl-L-methionine</keyword>
<dbReference type="InterPro" id="IPR019874">
    <property type="entry name" value="RF_methyltr_PrmC"/>
</dbReference>
<evidence type="ECO:0000256" key="2">
    <source>
        <dbReference type="ARBA" id="ARBA00022679"/>
    </source>
</evidence>
<evidence type="ECO:0000259" key="7">
    <source>
        <dbReference type="Pfam" id="PF17827"/>
    </source>
</evidence>
<comment type="similarity">
    <text evidence="5">Belongs to the protein N5-glutamine methyltransferase family. PrmC subfamily.</text>
</comment>
<dbReference type="PANTHER" id="PTHR18895:SF74">
    <property type="entry name" value="MTRF1L RELEASE FACTOR GLUTAMINE METHYLTRANSFERASE"/>
    <property type="match status" value="1"/>
</dbReference>
<dbReference type="InterPro" id="IPR007848">
    <property type="entry name" value="Small_mtfrase_dom"/>
</dbReference>
<evidence type="ECO:0000256" key="3">
    <source>
        <dbReference type="ARBA" id="ARBA00022691"/>
    </source>
</evidence>
<dbReference type="InterPro" id="IPR029063">
    <property type="entry name" value="SAM-dependent_MTases_sf"/>
</dbReference>
<dbReference type="HAMAP" id="MF_02126">
    <property type="entry name" value="RF_methyltr_PrmC"/>
    <property type="match status" value="1"/>
</dbReference>
<feature type="binding site" evidence="5">
    <location>
        <position position="190"/>
    </location>
    <ligand>
        <name>S-adenosyl-L-methionine</name>
        <dbReference type="ChEBI" id="CHEBI:59789"/>
    </ligand>
</feature>
<keyword evidence="9" id="KW-1185">Reference proteome</keyword>
<dbReference type="SUPFAM" id="SSF53335">
    <property type="entry name" value="S-adenosyl-L-methionine-dependent methyltransferases"/>
    <property type="match status" value="1"/>
</dbReference>
<dbReference type="GO" id="GO:0102559">
    <property type="term" value="F:peptide chain release factor N(5)-glutamine methyltransferase activity"/>
    <property type="evidence" value="ECO:0007669"/>
    <property type="project" value="UniProtKB-EC"/>
</dbReference>
<proteinExistence type="inferred from homology"/>
<dbReference type="NCBIfam" id="TIGR00536">
    <property type="entry name" value="hemK_fam"/>
    <property type="match status" value="1"/>
</dbReference>
<evidence type="ECO:0000256" key="4">
    <source>
        <dbReference type="ARBA" id="ARBA00048391"/>
    </source>
</evidence>
<comment type="catalytic activity">
    <reaction evidence="4 5">
        <text>L-glutaminyl-[peptide chain release factor] + S-adenosyl-L-methionine = N(5)-methyl-L-glutaminyl-[peptide chain release factor] + S-adenosyl-L-homocysteine + H(+)</text>
        <dbReference type="Rhea" id="RHEA:42896"/>
        <dbReference type="Rhea" id="RHEA-COMP:10271"/>
        <dbReference type="Rhea" id="RHEA-COMP:10272"/>
        <dbReference type="ChEBI" id="CHEBI:15378"/>
        <dbReference type="ChEBI" id="CHEBI:30011"/>
        <dbReference type="ChEBI" id="CHEBI:57856"/>
        <dbReference type="ChEBI" id="CHEBI:59789"/>
        <dbReference type="ChEBI" id="CHEBI:61891"/>
        <dbReference type="EC" id="2.1.1.297"/>
    </reaction>
</comment>
<dbReference type="CDD" id="cd02440">
    <property type="entry name" value="AdoMet_MTases"/>
    <property type="match status" value="1"/>
</dbReference>
<dbReference type="GO" id="GO:0032259">
    <property type="term" value="P:methylation"/>
    <property type="evidence" value="ECO:0007669"/>
    <property type="project" value="UniProtKB-KW"/>
</dbReference>
<dbReference type="Gene3D" id="1.10.8.10">
    <property type="entry name" value="DNA helicase RuvA subunit, C-terminal domain"/>
    <property type="match status" value="1"/>
</dbReference>
<name>A0A1H2NC60_9PSED</name>
<evidence type="ECO:0000259" key="6">
    <source>
        <dbReference type="Pfam" id="PF05175"/>
    </source>
</evidence>
<dbReference type="AlphaFoldDB" id="A0A1H2NC60"/>
<dbReference type="PROSITE" id="PS00092">
    <property type="entry name" value="N6_MTASE"/>
    <property type="match status" value="1"/>
</dbReference>
<feature type="binding site" evidence="5">
    <location>
        <begin position="205"/>
        <end position="208"/>
    </location>
    <ligand>
        <name>substrate</name>
    </ligand>
</feature>
<dbReference type="InterPro" id="IPR002052">
    <property type="entry name" value="DNA_methylase_N6_adenine_CS"/>
</dbReference>
<dbReference type="Gene3D" id="3.40.50.150">
    <property type="entry name" value="Vaccinia Virus protein VP39"/>
    <property type="match status" value="1"/>
</dbReference>
<keyword evidence="2 5" id="KW-0808">Transferase</keyword>
<protein>
    <recommendedName>
        <fullName evidence="5">Release factor glutamine methyltransferase</fullName>
        <shortName evidence="5">RF MTase</shortName>
        <ecNumber evidence="5">2.1.1.297</ecNumber>
    </recommendedName>
    <alternativeName>
        <fullName evidence="5">N5-glutamine methyltransferase PrmC</fullName>
    </alternativeName>
    <alternativeName>
        <fullName evidence="5">Protein-(glutamine-N5) MTase PrmC</fullName>
    </alternativeName>
    <alternativeName>
        <fullName evidence="5">Protein-glutamine N-methyltransferase PrmC</fullName>
    </alternativeName>
</protein>
<feature type="domain" description="Release factor glutamine methyltransferase N-terminal" evidence="7">
    <location>
        <begin position="37"/>
        <end position="95"/>
    </location>
</feature>
<feature type="binding site" evidence="5">
    <location>
        <position position="162"/>
    </location>
    <ligand>
        <name>S-adenosyl-L-methionine</name>
        <dbReference type="ChEBI" id="CHEBI:59789"/>
    </ligand>
</feature>
<dbReference type="FunFam" id="3.40.50.150:FF:000053">
    <property type="entry name" value="Release factor glutamine methyltransferase"/>
    <property type="match status" value="1"/>
</dbReference>
<comment type="function">
    <text evidence="5">Methylates the class 1 translation termination release factors RF1/PrfA and RF2/PrfB on the glutamine residue of the universally conserved GGQ motif.</text>
</comment>
<dbReference type="InterPro" id="IPR004556">
    <property type="entry name" value="HemK-like"/>
</dbReference>
<sequence>MRTVARMQSGDRFPGLHPGYENDMATIESLLDTADLPDSPTPRLDAELLLAAALNKPRSYLRTWPERELDDEQLSLFQNHLQRRRQGEPVAYILGHQGFWSLDLEVAPHTLIPRPDTELLVETALELLPATPLAVLDLGTGTGAIALALASERPTWQVTGVDRVEDAVALAERNRQRLQLDNAAFLHSHWFSALSGQRYGLILSNPPYIRADDRHLNEGDVRFEPSSALIAGSDGLDDIRAIIQAAPQHLLSGGWLLLEHGFDQAEAVRSLLSEGGFVEVNSRRDLGGHERISLGRFDRE</sequence>
<accession>A0A1H2NC60</accession>
<keyword evidence="1 5" id="KW-0489">Methyltransferase</keyword>
<dbReference type="NCBIfam" id="TIGR03534">
    <property type="entry name" value="RF_mod_PrmC"/>
    <property type="match status" value="1"/>
</dbReference>